<feature type="non-terminal residue" evidence="4">
    <location>
        <position position="221"/>
    </location>
</feature>
<evidence type="ECO:0000256" key="1">
    <source>
        <dbReference type="ARBA" id="ARBA00022460"/>
    </source>
</evidence>
<sequence>MLIQVAIILAIVATCARAIPIKVHEEVQYAAPQTHEQLIHYVPQVQHVQYSHEPQHHLQEVHEVEEHHHAHPKYEFKYGVKDTHTHDIKEQAEKRDGHKVEGYYKLVEPDGTTRTVHYTADKHTGFHAQVEKSGHAVHPLFVVPVKKVIYPIKKVEIPVKKVVYPVKYQSYEPVVQHDYSQDASQYTSSYSGEEASGGSNSYSSVSYGGASQAYDLAFAVT</sequence>
<dbReference type="GO" id="GO:0005615">
    <property type="term" value="C:extracellular space"/>
    <property type="evidence" value="ECO:0007669"/>
    <property type="project" value="TreeGrafter"/>
</dbReference>
<evidence type="ECO:0000256" key="3">
    <source>
        <dbReference type="SAM" id="SignalP"/>
    </source>
</evidence>
<dbReference type="PANTHER" id="PTHR12236:SF95">
    <property type="entry name" value="CUTICULAR PROTEIN 76BD, ISOFORM C-RELATED"/>
    <property type="match status" value="1"/>
</dbReference>
<keyword evidence="5" id="KW-1185">Reference proteome</keyword>
<name>A0AAD7ZNY0_DIPPU</name>
<evidence type="ECO:0000256" key="2">
    <source>
        <dbReference type="PROSITE-ProRule" id="PRU00497"/>
    </source>
</evidence>
<evidence type="ECO:0000313" key="4">
    <source>
        <dbReference type="EMBL" id="KAJ9583208.1"/>
    </source>
</evidence>
<dbReference type="Pfam" id="PF00379">
    <property type="entry name" value="Chitin_bind_4"/>
    <property type="match status" value="1"/>
</dbReference>
<comment type="caution">
    <text evidence="4">The sequence shown here is derived from an EMBL/GenBank/DDBJ whole genome shotgun (WGS) entry which is preliminary data.</text>
</comment>
<dbReference type="InterPro" id="IPR051217">
    <property type="entry name" value="Insect_Cuticle_Struc_Prot"/>
</dbReference>
<evidence type="ECO:0000313" key="5">
    <source>
        <dbReference type="Proteomes" id="UP001233999"/>
    </source>
</evidence>
<keyword evidence="3" id="KW-0732">Signal</keyword>
<proteinExistence type="predicted"/>
<reference evidence="4" key="2">
    <citation type="submission" date="2023-05" db="EMBL/GenBank/DDBJ databases">
        <authorList>
            <person name="Fouks B."/>
        </authorList>
    </citation>
    <scope>NUCLEOTIDE SEQUENCE</scope>
    <source>
        <strain evidence="4">Stay&amp;Tobe</strain>
        <tissue evidence="4">Testes</tissue>
    </source>
</reference>
<feature type="chain" id="PRO_5041901511" description="Cuticle protein" evidence="3">
    <location>
        <begin position="19"/>
        <end position="221"/>
    </location>
</feature>
<gene>
    <name evidence="4" type="ORF">L9F63_022455</name>
</gene>
<dbReference type="GO" id="GO:0042302">
    <property type="term" value="F:structural constituent of cuticle"/>
    <property type="evidence" value="ECO:0007669"/>
    <property type="project" value="UniProtKB-UniRule"/>
</dbReference>
<accession>A0AAD7ZNY0</accession>
<evidence type="ECO:0008006" key="6">
    <source>
        <dbReference type="Google" id="ProtNLM"/>
    </source>
</evidence>
<dbReference type="AlphaFoldDB" id="A0AAD7ZNY0"/>
<keyword evidence="1 2" id="KW-0193">Cuticle</keyword>
<dbReference type="PROSITE" id="PS00233">
    <property type="entry name" value="CHIT_BIND_RR_1"/>
    <property type="match status" value="1"/>
</dbReference>
<dbReference type="PRINTS" id="PR00947">
    <property type="entry name" value="CUTICLE"/>
</dbReference>
<dbReference type="GO" id="GO:0031012">
    <property type="term" value="C:extracellular matrix"/>
    <property type="evidence" value="ECO:0007669"/>
    <property type="project" value="TreeGrafter"/>
</dbReference>
<dbReference type="InterPro" id="IPR031311">
    <property type="entry name" value="CHIT_BIND_RR_consensus"/>
</dbReference>
<dbReference type="PANTHER" id="PTHR12236">
    <property type="entry name" value="STRUCTURAL CONTITUENT OF CUTICLE"/>
    <property type="match status" value="1"/>
</dbReference>
<organism evidence="4 5">
    <name type="scientific">Diploptera punctata</name>
    <name type="common">Pacific beetle cockroach</name>
    <dbReference type="NCBI Taxonomy" id="6984"/>
    <lineage>
        <taxon>Eukaryota</taxon>
        <taxon>Metazoa</taxon>
        <taxon>Ecdysozoa</taxon>
        <taxon>Arthropoda</taxon>
        <taxon>Hexapoda</taxon>
        <taxon>Insecta</taxon>
        <taxon>Pterygota</taxon>
        <taxon>Neoptera</taxon>
        <taxon>Polyneoptera</taxon>
        <taxon>Dictyoptera</taxon>
        <taxon>Blattodea</taxon>
        <taxon>Blaberoidea</taxon>
        <taxon>Blaberidae</taxon>
        <taxon>Diplopterinae</taxon>
        <taxon>Diploptera</taxon>
    </lineage>
</organism>
<dbReference type="InterPro" id="IPR000618">
    <property type="entry name" value="Insect_cuticle"/>
</dbReference>
<reference evidence="4" key="1">
    <citation type="journal article" date="2023" name="IScience">
        <title>Live-bearing cockroach genome reveals convergent evolutionary mechanisms linked to viviparity in insects and beyond.</title>
        <authorList>
            <person name="Fouks B."/>
            <person name="Harrison M.C."/>
            <person name="Mikhailova A.A."/>
            <person name="Marchal E."/>
            <person name="English S."/>
            <person name="Carruthers M."/>
            <person name="Jennings E.C."/>
            <person name="Chiamaka E.L."/>
            <person name="Frigard R.A."/>
            <person name="Pippel M."/>
            <person name="Attardo G.M."/>
            <person name="Benoit J.B."/>
            <person name="Bornberg-Bauer E."/>
            <person name="Tobe S.S."/>
        </authorList>
    </citation>
    <scope>NUCLEOTIDE SEQUENCE</scope>
    <source>
        <strain evidence="4">Stay&amp;Tobe</strain>
    </source>
</reference>
<dbReference type="PROSITE" id="PS51155">
    <property type="entry name" value="CHIT_BIND_RR_2"/>
    <property type="match status" value="1"/>
</dbReference>
<protein>
    <recommendedName>
        <fullName evidence="6">Cuticle protein</fullName>
    </recommendedName>
</protein>
<feature type="signal peptide" evidence="3">
    <location>
        <begin position="1"/>
        <end position="18"/>
    </location>
</feature>
<dbReference type="Proteomes" id="UP001233999">
    <property type="component" value="Unassembled WGS sequence"/>
</dbReference>
<dbReference type="EMBL" id="JASPKZ010007644">
    <property type="protein sequence ID" value="KAJ9583208.1"/>
    <property type="molecule type" value="Genomic_DNA"/>
</dbReference>